<reference evidence="4" key="1">
    <citation type="submission" date="2019-07" db="EMBL/GenBank/DDBJ databases">
        <title>Annotation for the trematode Paragonimus miyazaki's.</title>
        <authorList>
            <person name="Choi Y.-J."/>
        </authorList>
    </citation>
    <scope>NUCLEOTIDE SEQUENCE</scope>
    <source>
        <strain evidence="4">Japan</strain>
    </source>
</reference>
<dbReference type="AlphaFoldDB" id="A0A8S9YR30"/>
<protein>
    <recommendedName>
        <fullName evidence="2">Protein SHQ1 homolog</fullName>
    </recommendedName>
</protein>
<evidence type="ECO:0000259" key="3">
    <source>
        <dbReference type="Pfam" id="PF04925"/>
    </source>
</evidence>
<dbReference type="InterPro" id="IPR039742">
    <property type="entry name" value="Shq1"/>
</dbReference>
<gene>
    <name evidence="4" type="ORF">EG68_04962</name>
</gene>
<proteinExistence type="inferred from homology"/>
<evidence type="ECO:0000313" key="4">
    <source>
        <dbReference type="EMBL" id="KAF7257419.1"/>
    </source>
</evidence>
<dbReference type="Proteomes" id="UP000822476">
    <property type="component" value="Unassembled WGS sequence"/>
</dbReference>
<evidence type="ECO:0000256" key="2">
    <source>
        <dbReference type="ARBA" id="ARBA00013750"/>
    </source>
</evidence>
<dbReference type="GO" id="GO:0005737">
    <property type="term" value="C:cytoplasm"/>
    <property type="evidence" value="ECO:0007669"/>
    <property type="project" value="TreeGrafter"/>
</dbReference>
<name>A0A8S9YR30_9TREM</name>
<evidence type="ECO:0000256" key="1">
    <source>
        <dbReference type="ARBA" id="ARBA00005607"/>
    </source>
</evidence>
<dbReference type="InterPro" id="IPR007009">
    <property type="entry name" value="Shq1_C"/>
</dbReference>
<organism evidence="4 5">
    <name type="scientific">Paragonimus skrjabini miyazakii</name>
    <dbReference type="NCBI Taxonomy" id="59628"/>
    <lineage>
        <taxon>Eukaryota</taxon>
        <taxon>Metazoa</taxon>
        <taxon>Spiralia</taxon>
        <taxon>Lophotrochozoa</taxon>
        <taxon>Platyhelminthes</taxon>
        <taxon>Trematoda</taxon>
        <taxon>Digenea</taxon>
        <taxon>Plagiorchiida</taxon>
        <taxon>Troglotremata</taxon>
        <taxon>Troglotrematidae</taxon>
        <taxon>Paragonimus</taxon>
    </lineage>
</organism>
<dbReference type="EMBL" id="JTDE01002400">
    <property type="protein sequence ID" value="KAF7257419.1"/>
    <property type="molecule type" value="Genomic_DNA"/>
</dbReference>
<comment type="similarity">
    <text evidence="1">Belongs to the SHQ1 family.</text>
</comment>
<dbReference type="PANTHER" id="PTHR12967">
    <property type="entry name" value="PROTEIN SHQ1 HOMOLOG"/>
    <property type="match status" value="1"/>
</dbReference>
<accession>A0A8S9YR30</accession>
<dbReference type="GO" id="GO:0000493">
    <property type="term" value="P:box H/ACA snoRNP assembly"/>
    <property type="evidence" value="ECO:0007669"/>
    <property type="project" value="InterPro"/>
</dbReference>
<dbReference type="OrthoDB" id="73639at2759"/>
<comment type="caution">
    <text evidence="4">The sequence shown here is derived from an EMBL/GenBank/DDBJ whole genome shotgun (WGS) entry which is preliminary data.</text>
</comment>
<dbReference type="PANTHER" id="PTHR12967:SF0">
    <property type="entry name" value="PROTEIN SHQ1 HOMOLOG"/>
    <property type="match status" value="1"/>
</dbReference>
<dbReference type="Pfam" id="PF04925">
    <property type="entry name" value="SHQ1"/>
    <property type="match status" value="1"/>
</dbReference>
<dbReference type="GO" id="GO:0051082">
    <property type="term" value="F:unfolded protein binding"/>
    <property type="evidence" value="ECO:0007669"/>
    <property type="project" value="TreeGrafter"/>
</dbReference>
<evidence type="ECO:0000313" key="5">
    <source>
        <dbReference type="Proteomes" id="UP000822476"/>
    </source>
</evidence>
<feature type="domain" description="Shq1 C-terminal" evidence="3">
    <location>
        <begin position="8"/>
        <end position="74"/>
    </location>
</feature>
<dbReference type="GO" id="GO:0005654">
    <property type="term" value="C:nucleoplasm"/>
    <property type="evidence" value="ECO:0007669"/>
    <property type="project" value="TreeGrafter"/>
</dbReference>
<keyword evidence="5" id="KW-1185">Reference proteome</keyword>
<sequence>MLLQSEHAKSWCLKCLLEIRRLLIVYPGYHVYTDLYLDDYILWIQTGAKEDHLHSLGLELQKYNIRKEMVGLDLLDVEQLGKQCLQAEQLTEDVGRLTVTGNV</sequence>